<evidence type="ECO:0000259" key="1">
    <source>
        <dbReference type="Pfam" id="PF21849"/>
    </source>
</evidence>
<protein>
    <recommendedName>
        <fullName evidence="1">DUF6908 domain-containing protein</fullName>
    </recommendedName>
</protein>
<evidence type="ECO:0000313" key="2">
    <source>
        <dbReference type="EMBL" id="MPM93689.1"/>
    </source>
</evidence>
<dbReference type="Pfam" id="PF21849">
    <property type="entry name" value="DUF6908"/>
    <property type="match status" value="1"/>
</dbReference>
<gene>
    <name evidence="2" type="ORF">SDC9_140831</name>
</gene>
<dbReference type="InterPro" id="IPR054203">
    <property type="entry name" value="DUF6908"/>
</dbReference>
<comment type="caution">
    <text evidence="2">The sequence shown here is derived from an EMBL/GenBank/DDBJ whole genome shotgun (WGS) entry which is preliminary data.</text>
</comment>
<name>A0A645DWN3_9ZZZZ</name>
<sequence>MIEEGIYARIDNNPNYMPVVVEKVGNLPGYGEIISIAHYGKQNGDPMADPDMEFVIVGGDYYPISYRNDYLCQQQDVFTLDHEGKPEKINKILQEHLTRFANHWMKNIADQQNLN</sequence>
<accession>A0A645DWN3</accession>
<dbReference type="AlphaFoldDB" id="A0A645DWN3"/>
<organism evidence="2">
    <name type="scientific">bioreactor metagenome</name>
    <dbReference type="NCBI Taxonomy" id="1076179"/>
    <lineage>
        <taxon>unclassified sequences</taxon>
        <taxon>metagenomes</taxon>
        <taxon>ecological metagenomes</taxon>
    </lineage>
</organism>
<proteinExistence type="predicted"/>
<reference evidence="2" key="1">
    <citation type="submission" date="2019-08" db="EMBL/GenBank/DDBJ databases">
        <authorList>
            <person name="Kucharzyk K."/>
            <person name="Murdoch R.W."/>
            <person name="Higgins S."/>
            <person name="Loffler F."/>
        </authorList>
    </citation>
    <scope>NUCLEOTIDE SEQUENCE</scope>
</reference>
<dbReference type="EMBL" id="VSSQ01040442">
    <property type="protein sequence ID" value="MPM93689.1"/>
    <property type="molecule type" value="Genomic_DNA"/>
</dbReference>
<feature type="domain" description="DUF6908" evidence="1">
    <location>
        <begin position="3"/>
        <end position="112"/>
    </location>
</feature>